<organism evidence="1 2">
    <name type="scientific">Pleurodeles waltl</name>
    <name type="common">Iberian ribbed newt</name>
    <dbReference type="NCBI Taxonomy" id="8319"/>
    <lineage>
        <taxon>Eukaryota</taxon>
        <taxon>Metazoa</taxon>
        <taxon>Chordata</taxon>
        <taxon>Craniata</taxon>
        <taxon>Vertebrata</taxon>
        <taxon>Euteleostomi</taxon>
        <taxon>Amphibia</taxon>
        <taxon>Batrachia</taxon>
        <taxon>Caudata</taxon>
        <taxon>Salamandroidea</taxon>
        <taxon>Salamandridae</taxon>
        <taxon>Pleurodelinae</taxon>
        <taxon>Pleurodeles</taxon>
    </lineage>
</organism>
<dbReference type="Proteomes" id="UP001066276">
    <property type="component" value="Chromosome 1_2"/>
</dbReference>
<comment type="caution">
    <text evidence="1">The sequence shown here is derived from an EMBL/GenBank/DDBJ whole genome shotgun (WGS) entry which is preliminary data.</text>
</comment>
<reference evidence="1" key="1">
    <citation type="journal article" date="2022" name="bioRxiv">
        <title>Sequencing and chromosome-scale assembly of the giantPleurodeles waltlgenome.</title>
        <authorList>
            <person name="Brown T."/>
            <person name="Elewa A."/>
            <person name="Iarovenko S."/>
            <person name="Subramanian E."/>
            <person name="Araus A.J."/>
            <person name="Petzold A."/>
            <person name="Susuki M."/>
            <person name="Suzuki K.-i.T."/>
            <person name="Hayashi T."/>
            <person name="Toyoda A."/>
            <person name="Oliveira C."/>
            <person name="Osipova E."/>
            <person name="Leigh N.D."/>
            <person name="Simon A."/>
            <person name="Yun M.H."/>
        </authorList>
    </citation>
    <scope>NUCLEOTIDE SEQUENCE</scope>
    <source>
        <strain evidence="1">20211129_DDA</strain>
        <tissue evidence="1">Liver</tissue>
    </source>
</reference>
<evidence type="ECO:0000313" key="2">
    <source>
        <dbReference type="Proteomes" id="UP001066276"/>
    </source>
</evidence>
<name>A0AAV7WD03_PLEWA</name>
<keyword evidence="2" id="KW-1185">Reference proteome</keyword>
<proteinExistence type="predicted"/>
<sequence length="127" mass="13816">MLAVGAWLGRPARWLHTGEALQGGSINPLLIRADRIPRVSDSLAVVHRTLVEEWVGEAGWLGGGGRARSKSCGYWPRLVVCRGIYGGLRRAPTSPSLPGHWLRPAGLQERSNWAHVVAAGRVPADRR</sequence>
<dbReference type="EMBL" id="JANPWB010000002">
    <property type="protein sequence ID" value="KAJ1210481.1"/>
    <property type="molecule type" value="Genomic_DNA"/>
</dbReference>
<gene>
    <name evidence="1" type="ORF">NDU88_005845</name>
</gene>
<dbReference type="AlphaFoldDB" id="A0AAV7WD03"/>
<accession>A0AAV7WD03</accession>
<evidence type="ECO:0000313" key="1">
    <source>
        <dbReference type="EMBL" id="KAJ1210481.1"/>
    </source>
</evidence>
<protein>
    <submittedName>
        <fullName evidence="1">Uncharacterized protein</fullName>
    </submittedName>
</protein>